<dbReference type="AlphaFoldDB" id="A0A397DEI8"/>
<evidence type="ECO:0000313" key="5">
    <source>
        <dbReference type="Proteomes" id="UP000266643"/>
    </source>
</evidence>
<evidence type="ECO:0000313" key="4">
    <source>
        <dbReference type="Proteomes" id="UP000265716"/>
    </source>
</evidence>
<feature type="region of interest" description="Disordered" evidence="1">
    <location>
        <begin position="147"/>
        <end position="179"/>
    </location>
</feature>
<dbReference type="Proteomes" id="UP000265716">
    <property type="component" value="Unassembled WGS sequence"/>
</dbReference>
<feature type="compositionally biased region" description="Acidic residues" evidence="1">
    <location>
        <begin position="46"/>
        <end position="59"/>
    </location>
</feature>
<organism evidence="2 4">
    <name type="scientific">Aphanomyces astaci</name>
    <name type="common">Crayfish plague agent</name>
    <dbReference type="NCBI Taxonomy" id="112090"/>
    <lineage>
        <taxon>Eukaryota</taxon>
        <taxon>Sar</taxon>
        <taxon>Stramenopiles</taxon>
        <taxon>Oomycota</taxon>
        <taxon>Saprolegniomycetes</taxon>
        <taxon>Saprolegniales</taxon>
        <taxon>Verrucalvaceae</taxon>
        <taxon>Aphanomyces</taxon>
    </lineage>
</organism>
<evidence type="ECO:0000256" key="1">
    <source>
        <dbReference type="SAM" id="MobiDB-lite"/>
    </source>
</evidence>
<dbReference type="EMBL" id="QUTD01003006">
    <property type="protein sequence ID" value="RHY74472.1"/>
    <property type="molecule type" value="Genomic_DNA"/>
</dbReference>
<gene>
    <name evidence="3" type="ORF">DYB30_001192</name>
    <name evidence="2" type="ORF">DYB38_000572</name>
</gene>
<dbReference type="VEuPathDB" id="FungiDB:H257_11408"/>
<feature type="compositionally biased region" description="Basic and acidic residues" evidence="1">
    <location>
        <begin position="25"/>
        <end position="37"/>
    </location>
</feature>
<accession>A0A397DEI8</accession>
<comment type="caution">
    <text evidence="2">The sequence shown here is derived from an EMBL/GenBank/DDBJ whole genome shotgun (WGS) entry which is preliminary data.</text>
</comment>
<evidence type="ECO:0000313" key="2">
    <source>
        <dbReference type="EMBL" id="RHY60648.1"/>
    </source>
</evidence>
<dbReference type="Proteomes" id="UP000266643">
    <property type="component" value="Unassembled WGS sequence"/>
</dbReference>
<sequence>MGRSQLQFRSRGRGGRDGGSGQRGGRRDGRKAEDKPLESNAYRFAEDEDDEDDGYDEVGDVVGDGATTKRNLRFNPDIQHQTLGTGGAGHFQTKTMREWDDGIQKQPLAMALDLHEIGRQLQTVAPDKRFQIDPKYCIDLPYKAQPATEGQTTLSPPSSQIPPLPAANLPTKPSSLTAAATSTAPVPLVAASHQAHTSPQVPVSVVQGTTPAKAVVTQVLPPPQPETPAPACEIDDELDELLNM</sequence>
<feature type="region of interest" description="Disordered" evidence="1">
    <location>
        <begin position="1"/>
        <end position="70"/>
    </location>
</feature>
<reference evidence="4 5" key="1">
    <citation type="submission" date="2018-08" db="EMBL/GenBank/DDBJ databases">
        <title>Aphanomyces genome sequencing and annotation.</title>
        <authorList>
            <person name="Minardi D."/>
            <person name="Oidtmann B."/>
            <person name="Van Der Giezen M."/>
            <person name="Studholme D.J."/>
        </authorList>
    </citation>
    <scope>NUCLEOTIDE SEQUENCE [LARGE SCALE GENOMIC DNA]</scope>
    <source>
        <strain evidence="3 5">D2</strain>
        <strain evidence="2 4">SA</strain>
    </source>
</reference>
<evidence type="ECO:0000313" key="3">
    <source>
        <dbReference type="EMBL" id="RHY74472.1"/>
    </source>
</evidence>
<dbReference type="EMBL" id="QUTC01005042">
    <property type="protein sequence ID" value="RHY60648.1"/>
    <property type="molecule type" value="Genomic_DNA"/>
</dbReference>
<proteinExistence type="predicted"/>
<name>A0A397DEI8_APHAT</name>
<protein>
    <submittedName>
        <fullName evidence="2">Uncharacterized protein</fullName>
    </submittedName>
</protein>